<dbReference type="AlphaFoldDB" id="A0A2J5HTX4"/>
<dbReference type="InterPro" id="IPR029052">
    <property type="entry name" value="Metallo-depent_PP-like"/>
</dbReference>
<proteinExistence type="predicted"/>
<keyword evidence="4" id="KW-1185">Reference proteome</keyword>
<feature type="compositionally biased region" description="Basic and acidic residues" evidence="1">
    <location>
        <begin position="299"/>
        <end position="323"/>
    </location>
</feature>
<dbReference type="PANTHER" id="PTHR12905">
    <property type="entry name" value="METALLOPHOSPHOESTERASE"/>
    <property type="match status" value="1"/>
</dbReference>
<evidence type="ECO:0000313" key="4">
    <source>
        <dbReference type="Proteomes" id="UP000235023"/>
    </source>
</evidence>
<dbReference type="Pfam" id="PF00149">
    <property type="entry name" value="Metallophos"/>
    <property type="match status" value="1"/>
</dbReference>
<dbReference type="EMBL" id="KZ559543">
    <property type="protein sequence ID" value="PLN80787.1"/>
    <property type="molecule type" value="Genomic_DNA"/>
</dbReference>
<name>A0A2J5HTX4_9EURO</name>
<dbReference type="OrthoDB" id="630188at2759"/>
<organism evidence="3 4">
    <name type="scientific">Aspergillus taichungensis</name>
    <dbReference type="NCBI Taxonomy" id="482145"/>
    <lineage>
        <taxon>Eukaryota</taxon>
        <taxon>Fungi</taxon>
        <taxon>Dikarya</taxon>
        <taxon>Ascomycota</taxon>
        <taxon>Pezizomycotina</taxon>
        <taxon>Eurotiomycetes</taxon>
        <taxon>Eurotiomycetidae</taxon>
        <taxon>Eurotiales</taxon>
        <taxon>Aspergillaceae</taxon>
        <taxon>Aspergillus</taxon>
        <taxon>Aspergillus subgen. Circumdati</taxon>
    </lineage>
</organism>
<feature type="domain" description="Calcineurin-like phosphoesterase" evidence="2">
    <location>
        <begin position="6"/>
        <end position="223"/>
    </location>
</feature>
<dbReference type="SUPFAM" id="SSF56300">
    <property type="entry name" value="Metallo-dependent phosphatases"/>
    <property type="match status" value="1"/>
</dbReference>
<sequence>MYRKTRFVCVSDTHAYAPSEAGFKLPPGDVLIHAGDLTNRGSLAELQKTVDWISRADYEVKVVVCGNHDTSLDPSLSAPNQPQQQQRNTAHQQSLNILNATPIVFLQHESALIRLTRPNGPNTTFTVFGSPYSPSHQSQLSGPWAFGYDSSSPAAATAQWDSIPLDTDVVVTHTPPHSHCDSRPLVGGESTSAFTSTAVGCKGLREALQRVRPLLAVCGHVHEARGCERVRWGGGGSLQGGCGMDGGIIVPGELQREQPLLAPAGSKKMCLVDLTGRRGGRRLDNEGGARGVWPGRGDQSVDFRHLDASSGQEEEKEREAEGLKRQETCIVNAAIVATSYPHRGGKRFNAPIVVDVELPVWVDPDCR</sequence>
<evidence type="ECO:0000256" key="1">
    <source>
        <dbReference type="SAM" id="MobiDB-lite"/>
    </source>
</evidence>
<feature type="region of interest" description="Disordered" evidence="1">
    <location>
        <begin position="283"/>
        <end position="323"/>
    </location>
</feature>
<dbReference type="PANTHER" id="PTHR12905:SF16">
    <property type="entry name" value="SER_THR PROTEIN PHOSPHATASE FAMILY PROTEIN (AFU_ORTHOLOGUE AFUA_1G06000)"/>
    <property type="match status" value="1"/>
</dbReference>
<protein>
    <submittedName>
        <fullName evidence="3">Metallo-dependent phosphatase-like protein</fullName>
    </submittedName>
</protein>
<evidence type="ECO:0000313" key="3">
    <source>
        <dbReference type="EMBL" id="PLN80787.1"/>
    </source>
</evidence>
<dbReference type="InterPro" id="IPR004843">
    <property type="entry name" value="Calcineurin-like_PHP"/>
</dbReference>
<dbReference type="InterPro" id="IPR051693">
    <property type="entry name" value="UPF0046_metallophosphoest"/>
</dbReference>
<dbReference type="Gene3D" id="3.60.21.10">
    <property type="match status" value="1"/>
</dbReference>
<gene>
    <name evidence="3" type="ORF">BDW42DRAFT_170164</name>
</gene>
<dbReference type="GO" id="GO:0016787">
    <property type="term" value="F:hydrolase activity"/>
    <property type="evidence" value="ECO:0007669"/>
    <property type="project" value="InterPro"/>
</dbReference>
<dbReference type="Proteomes" id="UP000235023">
    <property type="component" value="Unassembled WGS sequence"/>
</dbReference>
<feature type="region of interest" description="Disordered" evidence="1">
    <location>
        <begin position="72"/>
        <end position="91"/>
    </location>
</feature>
<reference evidence="4" key="1">
    <citation type="submission" date="2017-12" db="EMBL/GenBank/DDBJ databases">
        <authorList>
            <consortium name="DOE Joint Genome Institute"/>
            <person name="Mondo S.J."/>
            <person name="Kjaerbolling I."/>
            <person name="Vesth T.C."/>
            <person name="Frisvad J.C."/>
            <person name="Nybo J.L."/>
            <person name="Theobald S."/>
            <person name="Kuo A."/>
            <person name="Bowyer P."/>
            <person name="Matsuda Y."/>
            <person name="Lyhne E.K."/>
            <person name="Kogle M.E."/>
            <person name="Clum A."/>
            <person name="Lipzen A."/>
            <person name="Salamov A."/>
            <person name="Ngan C.Y."/>
            <person name="Daum C."/>
            <person name="Chiniquy J."/>
            <person name="Barry K."/>
            <person name="LaButti K."/>
            <person name="Haridas S."/>
            <person name="Simmons B.A."/>
            <person name="Magnuson J.K."/>
            <person name="Mortensen U.H."/>
            <person name="Larsen T.O."/>
            <person name="Grigoriev I.V."/>
            <person name="Baker S.E."/>
            <person name="Andersen M.R."/>
            <person name="Nordberg H.P."/>
            <person name="Cantor M.N."/>
            <person name="Hua S.X."/>
        </authorList>
    </citation>
    <scope>NUCLEOTIDE SEQUENCE [LARGE SCALE GENOMIC DNA]</scope>
    <source>
        <strain evidence="4">IBT 19404</strain>
    </source>
</reference>
<dbReference type="CDD" id="cd07379">
    <property type="entry name" value="MPP_239FB"/>
    <property type="match status" value="1"/>
</dbReference>
<accession>A0A2J5HTX4</accession>
<evidence type="ECO:0000259" key="2">
    <source>
        <dbReference type="Pfam" id="PF00149"/>
    </source>
</evidence>